<proteinExistence type="predicted"/>
<dbReference type="AlphaFoldDB" id="A0A0C9Z168"/>
<dbReference type="Proteomes" id="UP000054018">
    <property type="component" value="Unassembled WGS sequence"/>
</dbReference>
<evidence type="ECO:0000313" key="2">
    <source>
        <dbReference type="EMBL" id="KIK20009.1"/>
    </source>
</evidence>
<evidence type="ECO:0000313" key="3">
    <source>
        <dbReference type="Proteomes" id="UP000054018"/>
    </source>
</evidence>
<dbReference type="OrthoDB" id="2706836at2759"/>
<sequence length="588" mass="65528">MALSDAGIMPAIVNLADKTARLVRCTPYNELHRWISHLKRELADTSHDLHCALCKVDNLQHAPHAPAPTIPAPTMVEQAEAGSSRVAPPLAAPPSSSSQGRAQAKPALQVEPVVSKKGKERVPQEADQVVPGYDFVVMEDEITSTQIYDDIPMVIETTTQGTLFPEFTGHENPYRVLCLRQGKDGVRKILFVRVNDNLYAYSDERFGAALAKIQQGTPPPLPIKRGQFPVPVTRWDRGIMGPIRLVNTAEDIRKLYAQAYEEPEEKAPCVHRAQELVTYINLWKKCRLDMNGVMELVLKEWRPPAWASQKACQKREVLREKDRAQREEEALTQQPAGGQPALQLWLEGHPAAPLPEMGQRPIIPLCDCLTVKSPGAPPALITHQRPPARVNHFNPEEEVAPLEERQEGESPIYHEKPLASMPQSLTGGNYDRMVWFQELVHLLMVKGRYRALLDWAEVSPHVGPHVPWEGEFTRTASMADIATYLVANGITPHDADDILIWAQRVGNEYITHTVNNGGDRDPNVRAALDLLRMAVNDPQPLGENHSKEWVEVQAGALGISTGRIVAYEAHLFATEELHILQEFATTAL</sequence>
<feature type="compositionally biased region" description="Low complexity" evidence="1">
    <location>
        <begin position="83"/>
        <end position="98"/>
    </location>
</feature>
<protein>
    <submittedName>
        <fullName evidence="2">Uncharacterized protein</fullName>
    </submittedName>
</protein>
<dbReference type="EMBL" id="KN833773">
    <property type="protein sequence ID" value="KIK20009.1"/>
    <property type="molecule type" value="Genomic_DNA"/>
</dbReference>
<reference evidence="2 3" key="1">
    <citation type="submission" date="2014-04" db="EMBL/GenBank/DDBJ databases">
        <authorList>
            <consortium name="DOE Joint Genome Institute"/>
            <person name="Kuo A."/>
            <person name="Kohler A."/>
            <person name="Costa M.D."/>
            <person name="Nagy L.G."/>
            <person name="Floudas D."/>
            <person name="Copeland A."/>
            <person name="Barry K.W."/>
            <person name="Cichocki N."/>
            <person name="Veneault-Fourrey C."/>
            <person name="LaButti K."/>
            <person name="Lindquist E.A."/>
            <person name="Lipzen A."/>
            <person name="Lundell T."/>
            <person name="Morin E."/>
            <person name="Murat C."/>
            <person name="Sun H."/>
            <person name="Tunlid A."/>
            <person name="Henrissat B."/>
            <person name="Grigoriev I.V."/>
            <person name="Hibbett D.S."/>
            <person name="Martin F."/>
            <person name="Nordberg H.P."/>
            <person name="Cantor M.N."/>
            <person name="Hua S.X."/>
        </authorList>
    </citation>
    <scope>NUCLEOTIDE SEQUENCE [LARGE SCALE GENOMIC DNA]</scope>
    <source>
        <strain evidence="2 3">441</strain>
    </source>
</reference>
<feature type="compositionally biased region" description="Basic and acidic residues" evidence="1">
    <location>
        <begin position="319"/>
        <end position="329"/>
    </location>
</feature>
<keyword evidence="3" id="KW-1185">Reference proteome</keyword>
<feature type="region of interest" description="Disordered" evidence="1">
    <location>
        <begin position="319"/>
        <end position="338"/>
    </location>
</feature>
<feature type="region of interest" description="Disordered" evidence="1">
    <location>
        <begin position="78"/>
        <end position="125"/>
    </location>
</feature>
<accession>A0A0C9Z168</accession>
<name>A0A0C9Z168_9AGAM</name>
<organism evidence="2 3">
    <name type="scientific">Pisolithus microcarpus 441</name>
    <dbReference type="NCBI Taxonomy" id="765257"/>
    <lineage>
        <taxon>Eukaryota</taxon>
        <taxon>Fungi</taxon>
        <taxon>Dikarya</taxon>
        <taxon>Basidiomycota</taxon>
        <taxon>Agaricomycotina</taxon>
        <taxon>Agaricomycetes</taxon>
        <taxon>Agaricomycetidae</taxon>
        <taxon>Boletales</taxon>
        <taxon>Sclerodermatineae</taxon>
        <taxon>Pisolithaceae</taxon>
        <taxon>Pisolithus</taxon>
    </lineage>
</organism>
<gene>
    <name evidence="2" type="ORF">PISMIDRAFT_13274</name>
</gene>
<evidence type="ECO:0000256" key="1">
    <source>
        <dbReference type="SAM" id="MobiDB-lite"/>
    </source>
</evidence>
<reference evidence="3" key="2">
    <citation type="submission" date="2015-01" db="EMBL/GenBank/DDBJ databases">
        <title>Evolutionary Origins and Diversification of the Mycorrhizal Mutualists.</title>
        <authorList>
            <consortium name="DOE Joint Genome Institute"/>
            <consortium name="Mycorrhizal Genomics Consortium"/>
            <person name="Kohler A."/>
            <person name="Kuo A."/>
            <person name="Nagy L.G."/>
            <person name="Floudas D."/>
            <person name="Copeland A."/>
            <person name="Barry K.W."/>
            <person name="Cichocki N."/>
            <person name="Veneault-Fourrey C."/>
            <person name="LaButti K."/>
            <person name="Lindquist E.A."/>
            <person name="Lipzen A."/>
            <person name="Lundell T."/>
            <person name="Morin E."/>
            <person name="Murat C."/>
            <person name="Riley R."/>
            <person name="Ohm R."/>
            <person name="Sun H."/>
            <person name="Tunlid A."/>
            <person name="Henrissat B."/>
            <person name="Grigoriev I.V."/>
            <person name="Hibbett D.S."/>
            <person name="Martin F."/>
        </authorList>
    </citation>
    <scope>NUCLEOTIDE SEQUENCE [LARGE SCALE GENOMIC DNA]</scope>
    <source>
        <strain evidence="3">441</strain>
    </source>
</reference>
<dbReference type="HOGENOM" id="CLU_017713_1_0_1"/>